<name>A0ABY6ZDV3_9BACL</name>
<sequence>MSWTHGQPPRGNQSPYVDPKREGNYRQGHNPNQRQAPTSDAGRASRPQQSNVAATFTQEGLQTFSQIFSSFVEAAIAKALPEIVERSIERKMSEILDQIRNELQPLLTSVMTQAYNATQVVGTHSHTDIEGDQTQETSHNQVVTANPVQSKPARRQTDEELEILLKVLKEAGRPLRTTELRSLAPEVKWGSNPSVKINSLIQASEGQIQRVGRGLYQYTPFI</sequence>
<evidence type="ECO:0000313" key="3">
    <source>
        <dbReference type="Proteomes" id="UP001164761"/>
    </source>
</evidence>
<protein>
    <recommendedName>
        <fullName evidence="4">HTH HARE-type domain-containing protein</fullName>
    </recommendedName>
</protein>
<evidence type="ECO:0000256" key="1">
    <source>
        <dbReference type="SAM" id="MobiDB-lite"/>
    </source>
</evidence>
<feature type="compositionally biased region" description="Polar residues" evidence="1">
    <location>
        <begin position="1"/>
        <end position="15"/>
    </location>
</feature>
<evidence type="ECO:0008006" key="4">
    <source>
        <dbReference type="Google" id="ProtNLM"/>
    </source>
</evidence>
<keyword evidence="3" id="KW-1185">Reference proteome</keyword>
<proteinExistence type="predicted"/>
<accession>A0ABY6ZDV3</accession>
<feature type="compositionally biased region" description="Polar residues" evidence="1">
    <location>
        <begin position="27"/>
        <end position="38"/>
    </location>
</feature>
<evidence type="ECO:0000313" key="2">
    <source>
        <dbReference type="EMBL" id="WAH40310.1"/>
    </source>
</evidence>
<dbReference type="RefSeq" id="WP_268004206.1">
    <property type="nucleotide sequence ID" value="NZ_BSUT01000001.1"/>
</dbReference>
<gene>
    <name evidence="2" type="ORF">NZD89_18300</name>
</gene>
<organism evidence="2 3">
    <name type="scientific">Alicyclobacillus fastidiosus</name>
    <dbReference type="NCBI Taxonomy" id="392011"/>
    <lineage>
        <taxon>Bacteria</taxon>
        <taxon>Bacillati</taxon>
        <taxon>Bacillota</taxon>
        <taxon>Bacilli</taxon>
        <taxon>Bacillales</taxon>
        <taxon>Alicyclobacillaceae</taxon>
        <taxon>Alicyclobacillus</taxon>
    </lineage>
</organism>
<dbReference type="EMBL" id="CP104067">
    <property type="protein sequence ID" value="WAH40310.1"/>
    <property type="molecule type" value="Genomic_DNA"/>
</dbReference>
<dbReference type="Proteomes" id="UP001164761">
    <property type="component" value="Chromosome"/>
</dbReference>
<reference evidence="2" key="1">
    <citation type="submission" date="2022-08" db="EMBL/GenBank/DDBJ databases">
        <title>Alicyclobacillus fastidiosus DSM 17978, complete genome.</title>
        <authorList>
            <person name="Wang Q."/>
            <person name="Cai R."/>
            <person name="Wang Z."/>
        </authorList>
    </citation>
    <scope>NUCLEOTIDE SEQUENCE</scope>
    <source>
        <strain evidence="2">DSM 17978</strain>
    </source>
</reference>
<feature type="region of interest" description="Disordered" evidence="1">
    <location>
        <begin position="1"/>
        <end position="51"/>
    </location>
</feature>